<dbReference type="Proteomes" id="UP000289792">
    <property type="component" value="Unassembled WGS sequence"/>
</dbReference>
<dbReference type="InterPro" id="IPR007110">
    <property type="entry name" value="Ig-like_dom"/>
</dbReference>
<dbReference type="Pfam" id="PF13585">
    <property type="entry name" value="CHU_C"/>
    <property type="match status" value="1"/>
</dbReference>
<name>A0A4V1LN27_9FLAO</name>
<organism evidence="3 4">
    <name type="scientific">Gelidibacter gilvus</name>
    <dbReference type="NCBI Taxonomy" id="59602"/>
    <lineage>
        <taxon>Bacteria</taxon>
        <taxon>Pseudomonadati</taxon>
        <taxon>Bacteroidota</taxon>
        <taxon>Flavobacteriia</taxon>
        <taxon>Flavobacteriales</taxon>
        <taxon>Flavobacteriaceae</taxon>
        <taxon>Gelidibacter</taxon>
    </lineage>
</organism>
<evidence type="ECO:0000256" key="1">
    <source>
        <dbReference type="SAM" id="SignalP"/>
    </source>
</evidence>
<dbReference type="OrthoDB" id="9765926at2"/>
<gene>
    <name evidence="3" type="ORF">ESZ48_07665</name>
</gene>
<keyword evidence="4" id="KW-1185">Reference proteome</keyword>
<dbReference type="EMBL" id="SDDZ01000003">
    <property type="protein sequence ID" value="RXJ50626.1"/>
    <property type="molecule type" value="Genomic_DNA"/>
</dbReference>
<dbReference type="InterPro" id="IPR026341">
    <property type="entry name" value="T9SS_type_B"/>
</dbReference>
<dbReference type="PROSITE" id="PS51257">
    <property type="entry name" value="PROKAR_LIPOPROTEIN"/>
    <property type="match status" value="1"/>
</dbReference>
<proteinExistence type="predicted"/>
<accession>A0A4V1LN27</accession>
<evidence type="ECO:0000313" key="3">
    <source>
        <dbReference type="EMBL" id="RXJ50626.1"/>
    </source>
</evidence>
<feature type="signal peptide" evidence="1">
    <location>
        <begin position="1"/>
        <end position="21"/>
    </location>
</feature>
<protein>
    <submittedName>
        <fullName evidence="3">T9SS type B sorting domain-containing protein</fullName>
    </submittedName>
</protein>
<evidence type="ECO:0000313" key="4">
    <source>
        <dbReference type="Proteomes" id="UP000289792"/>
    </source>
</evidence>
<dbReference type="PROSITE" id="PS50835">
    <property type="entry name" value="IG_LIKE"/>
    <property type="match status" value="1"/>
</dbReference>
<reference evidence="3 4" key="1">
    <citation type="submission" date="2019-01" db="EMBL/GenBank/DDBJ databases">
        <title>Genome sequence of the Antarctic species Gelidibacter gilvus ACAM 158(T).</title>
        <authorList>
            <person name="Bowman J.P."/>
        </authorList>
    </citation>
    <scope>NUCLEOTIDE SEQUENCE [LARGE SCALE GENOMIC DNA]</scope>
    <source>
        <strain evidence="3 4">IC158</strain>
    </source>
</reference>
<feature type="chain" id="PRO_5020877835" evidence="1">
    <location>
        <begin position="22"/>
        <end position="1614"/>
    </location>
</feature>
<dbReference type="NCBIfam" id="TIGR04131">
    <property type="entry name" value="Bac_Flav_CTERM"/>
    <property type="match status" value="1"/>
</dbReference>
<dbReference type="RefSeq" id="WP_129016744.1">
    <property type="nucleotide sequence ID" value="NZ_SDDZ01000003.1"/>
</dbReference>
<dbReference type="InterPro" id="IPR049804">
    <property type="entry name" value="Choice_anch_L"/>
</dbReference>
<evidence type="ECO:0000259" key="2">
    <source>
        <dbReference type="PROSITE" id="PS50835"/>
    </source>
</evidence>
<feature type="domain" description="Ig-like" evidence="2">
    <location>
        <begin position="233"/>
        <end position="347"/>
    </location>
</feature>
<sequence>MLKKSFLTTIVLIACCYMLSAQQIATTHTMSLEGLIQNTLGQGCVEISNISSTVNGSVNNLSSFGRFTKEKSSFPFQNGLILTTGNVLSAGNALNTNNVSEGNTSWGTDPHLEAALGITRTMNATSIEFDFISAANQIAFNYLLASEEYLGANPCIYSDGFAFLIKEAGSPNPYTNIAIIPGTSTPVNTTTIRPEIVGQCPAENPSYFHGYNDGDTNYNGRTTVLTATATIKPNVAYHIKLVIADQKDQYYDSAVFIEGNSFNATVNLGPDIATCATTTTLNGSIDNPLATYKWFKNGALIAGATKATLNVDESGSYKVLVSVKLNNKTCDIEDTIVITLNTQKTLANITDYKLCDDLSNNGVEIFDLASKNKDVLKSLPPSNYNISYHSTAVAAQSGSNPLSNSYQNVENPQELFIRIEDIDNGCLTFSGVRLIVNPLTQILAPDPLIVCNTDGTSDGITEIDLRQMDSQLTNNDPNLYVSYHLNASDANSGDNPLASPFTNSNQAHTFFIRIYNGKTGCFSTTSLDVSVFNTPNVNIEKPYINACEDGSIGFETFDLASLIADLLDGMTGITENFYESEDDAEAGTNPIANTSNYQNIEPNFQIVYLKVIDRITGCFTIFPIELHTNITHTGFILADFNGCDDPSLDGIVDFDLLSVESQLLNGYEGFEVFFYETKTDQENGTNAINKEILYTVDSTILNPHILYAKLSNDDCSYLETIGLRVNPPVIIPNLDPVPYCDTDQDGIANILLETFDAYVSQGINGANVGYFETEEDALNNENTLDLHIYNESSTLTIYARVTNSITTCYDITPLTIQIELPPVIIGDAEIVICDDDLDGYHLVDLESKIPELVADTKGLTISFHPDYNLALSGDDPILNPENFNSPTQYIAVRVEDNITGCFSIGNLNVYINTLPQFIPISNFENCEAAGNPIADFYFYEKDEEILNGQTGKDVFYFRTLEDAENRVNIIDKFAPYPNISSPQTVYVRVEATTDSGCYGTSSFVLEVGSLPPFNAPEDEFICDDLSNDGIVTFDLNEKKSEISKDINEPIAITFYTSVDDANGSTNPISDLTNYTNSVNPQPIFARIENGTYCYSLTKFSINVVQLPAVTTPSDLIDCDTDSDGSIIFDLSVVEIEVLDIRQDNIMITYHESLEGAEADSQIISNPETYKNTSNPQTVYIKINNTVSNCYVNLPINLKVNLPPAINDFKTHRICSNSDNSFDLNIINDVITPEPNISVSYYSSQSDATYNVSALNTEYNYTTTNDRIYARLENSKTECISFYDFHLVVLPLPLANTPDDLEACDDDFDGLVAFDLSEKNPMILGGQNPTNYAVSYHQTQNTANSGSNPLENRYAATDGQIIYARVTNIATGCFSTTQFSAIVHPRPIMTITDQVLCIDDLPLVVNADTTNPTDTYLWSTGETTPEIEITTTGAYTIIVTSSFGCQTVQEFQVTPSESATIDATETVDFSDPNNITITISGIGNYLYILDDGPPQQSNIFERVTLGYHNITIIDLNGCAKTTKEVVVIDAPKFVTPNNDGYFDTWHISGIETLPGSVINIFDRYGKLLTTLASSSQGWDGTYNGHIMPSSDYWFVGKIKKNDNTFEVKGHFALKL</sequence>
<comment type="caution">
    <text evidence="3">The sequence shown here is derived from an EMBL/GenBank/DDBJ whole genome shotgun (WGS) entry which is preliminary data.</text>
</comment>
<dbReference type="NCBIfam" id="NF038133">
    <property type="entry name" value="choice_anch_L"/>
    <property type="match status" value="1"/>
</dbReference>
<keyword evidence="1" id="KW-0732">Signal</keyword>